<evidence type="ECO:0000313" key="3">
    <source>
        <dbReference type="Proteomes" id="UP000230790"/>
    </source>
</evidence>
<proteinExistence type="predicted"/>
<protein>
    <submittedName>
        <fullName evidence="2">Aldo/keto reductase</fullName>
    </submittedName>
</protein>
<feature type="domain" description="NADP-dependent oxidoreductase" evidence="1">
    <location>
        <begin position="10"/>
        <end position="304"/>
    </location>
</feature>
<evidence type="ECO:0000313" key="2">
    <source>
        <dbReference type="EMBL" id="PJF47701.1"/>
    </source>
</evidence>
<dbReference type="Proteomes" id="UP000230790">
    <property type="component" value="Unassembled WGS sequence"/>
</dbReference>
<dbReference type="InterPro" id="IPR044477">
    <property type="entry name" value="FDH-like"/>
</dbReference>
<gene>
    <name evidence="2" type="ORF">CUN48_07165</name>
</gene>
<dbReference type="InterPro" id="IPR020471">
    <property type="entry name" value="AKR"/>
</dbReference>
<dbReference type="Pfam" id="PF00248">
    <property type="entry name" value="Aldo_ket_red"/>
    <property type="match status" value="1"/>
</dbReference>
<dbReference type="InterPro" id="IPR023210">
    <property type="entry name" value="NADP_OxRdtase_dom"/>
</dbReference>
<organism evidence="2 3">
    <name type="scientific">Candidatus Thermofonsia Clade 3 bacterium</name>
    <dbReference type="NCBI Taxonomy" id="2364212"/>
    <lineage>
        <taxon>Bacteria</taxon>
        <taxon>Bacillati</taxon>
        <taxon>Chloroflexota</taxon>
        <taxon>Candidatus Thermofontia</taxon>
        <taxon>Candidatus Thermofonsia Clade 3</taxon>
    </lineage>
</organism>
<comment type="caution">
    <text evidence="2">The sequence shown here is derived from an EMBL/GenBank/DDBJ whole genome shotgun (WGS) entry which is preliminary data.</text>
</comment>
<dbReference type="SUPFAM" id="SSF51430">
    <property type="entry name" value="NAD(P)-linked oxidoreductase"/>
    <property type="match status" value="1"/>
</dbReference>
<reference evidence="2 3" key="1">
    <citation type="submission" date="2017-11" db="EMBL/GenBank/DDBJ databases">
        <title>Evolution of Phototrophy in the Chloroflexi Phylum Driven by Horizontal Gene Transfer.</title>
        <authorList>
            <person name="Ward L.M."/>
            <person name="Hemp J."/>
            <person name="Shih P.M."/>
            <person name="Mcglynn S.E."/>
            <person name="Fischer W."/>
        </authorList>
    </citation>
    <scope>NUCLEOTIDE SEQUENCE [LARGE SCALE GENOMIC DNA]</scope>
    <source>
        <strain evidence="2">JP3_7</strain>
    </source>
</reference>
<dbReference type="EMBL" id="PGTN01000037">
    <property type="protein sequence ID" value="PJF47701.1"/>
    <property type="molecule type" value="Genomic_DNA"/>
</dbReference>
<dbReference type="CDD" id="cd19162">
    <property type="entry name" value="AKR_FDH"/>
    <property type="match status" value="1"/>
</dbReference>
<name>A0A2M8QD23_9CHLR</name>
<dbReference type="AlphaFoldDB" id="A0A2M8QD23"/>
<accession>A0A2M8QD23</accession>
<dbReference type="InterPro" id="IPR036812">
    <property type="entry name" value="NAD(P)_OxRdtase_dom_sf"/>
</dbReference>
<dbReference type="PANTHER" id="PTHR42686:SF1">
    <property type="entry name" value="GH17980P-RELATED"/>
    <property type="match status" value="1"/>
</dbReference>
<dbReference type="GO" id="GO:0016491">
    <property type="term" value="F:oxidoreductase activity"/>
    <property type="evidence" value="ECO:0007669"/>
    <property type="project" value="InterPro"/>
</dbReference>
<sequence>MGLAFSIPRLGLGCAPLGSMERTFGYGVSEADAIATVHRALERGVHLLDTAPFYANGQSEMRVGLALRGIPRDRFLISTKVGWLPDPDRIGQQGAGVRSYARDAVLRSIEGSLTRLGVAHLDIVHVHDPEAGDYRAQIMDEAYPTLLDLKAQGVIRAIGAGLNQTDFLLDFARHAPLDCAILAGRYTLLEQAPLREAFPLAMAKGIGILAAGVFNGGILATGAQPGARYQYAPAPEPILRLTRMIARVCAGYGVSLRAAAMQFAAAHPAVQALIVGMAKPSEIDQNLADFAVPIPPAFWAELKARELIEPDAPTPAVNPP</sequence>
<dbReference type="Gene3D" id="3.20.20.100">
    <property type="entry name" value="NADP-dependent oxidoreductase domain"/>
    <property type="match status" value="1"/>
</dbReference>
<evidence type="ECO:0000259" key="1">
    <source>
        <dbReference type="Pfam" id="PF00248"/>
    </source>
</evidence>
<dbReference type="PANTHER" id="PTHR42686">
    <property type="entry name" value="GH17980P-RELATED"/>
    <property type="match status" value="1"/>
</dbReference>
<dbReference type="GO" id="GO:0005829">
    <property type="term" value="C:cytosol"/>
    <property type="evidence" value="ECO:0007669"/>
    <property type="project" value="TreeGrafter"/>
</dbReference>